<dbReference type="OrthoDB" id="6381603at2759"/>
<feature type="transmembrane region" description="Helical" evidence="2">
    <location>
        <begin position="177"/>
        <end position="201"/>
    </location>
</feature>
<proteinExistence type="predicted"/>
<dbReference type="Proteomes" id="UP000694845">
    <property type="component" value="Unplaced"/>
</dbReference>
<dbReference type="PANTHER" id="PTHR15868:SF0">
    <property type="entry name" value="SIMILAR TO RIKEN CDNA 6430571L13 GENE_ SIMILAR TO G20 PROTEIN"/>
    <property type="match status" value="1"/>
</dbReference>
<organism evidence="3 4">
    <name type="scientific">Acanthaster planci</name>
    <name type="common">Crown-of-thorns starfish</name>
    <dbReference type="NCBI Taxonomy" id="133434"/>
    <lineage>
        <taxon>Eukaryota</taxon>
        <taxon>Metazoa</taxon>
        <taxon>Echinodermata</taxon>
        <taxon>Eleutherozoa</taxon>
        <taxon>Asterozoa</taxon>
        <taxon>Asteroidea</taxon>
        <taxon>Valvatacea</taxon>
        <taxon>Valvatida</taxon>
        <taxon>Acanthasteridae</taxon>
        <taxon>Acanthaster</taxon>
    </lineage>
</organism>
<keyword evidence="2" id="KW-0472">Membrane</keyword>
<dbReference type="RefSeq" id="XP_022110055.1">
    <property type="nucleotide sequence ID" value="XM_022254363.1"/>
</dbReference>
<dbReference type="KEGG" id="aplc:110989755"/>
<evidence type="ECO:0000313" key="3">
    <source>
        <dbReference type="Proteomes" id="UP000694845"/>
    </source>
</evidence>
<feature type="region of interest" description="Disordered" evidence="1">
    <location>
        <begin position="231"/>
        <end position="255"/>
    </location>
</feature>
<dbReference type="GeneID" id="110989755"/>
<name>A0A8B7ZZA2_ACAPL</name>
<accession>A0A8B7ZZA2</accession>
<dbReference type="PANTHER" id="PTHR15868">
    <property type="entry name" value="SIMILAR TO RIKEN CDNA 6430571L13 GENE, SIMILAR TO G20 PROTEIN"/>
    <property type="match status" value="1"/>
</dbReference>
<evidence type="ECO:0000256" key="2">
    <source>
        <dbReference type="SAM" id="Phobius"/>
    </source>
</evidence>
<keyword evidence="3" id="KW-1185">Reference proteome</keyword>
<reference evidence="4" key="1">
    <citation type="submission" date="2025-08" db="UniProtKB">
        <authorList>
            <consortium name="RefSeq"/>
        </authorList>
    </citation>
    <scope>IDENTIFICATION</scope>
</reference>
<keyword evidence="2" id="KW-1133">Transmembrane helix</keyword>
<gene>
    <name evidence="4" type="primary">LOC110989755</name>
</gene>
<keyword evidence="2" id="KW-0812">Transmembrane</keyword>
<feature type="compositionally biased region" description="Low complexity" evidence="1">
    <location>
        <begin position="238"/>
        <end position="253"/>
    </location>
</feature>
<evidence type="ECO:0000256" key="1">
    <source>
        <dbReference type="SAM" id="MobiDB-lite"/>
    </source>
</evidence>
<dbReference type="InterPro" id="IPR042351">
    <property type="entry name" value="C3orf18-like"/>
</dbReference>
<sequence length="270" mass="29506">MSVMTMVKFIQGSAGMGPQLLWRFAAFTAVLGLVWTQTTPSAFITDWKPGSPTKSIQMATPMSSNLTTIMSVVVETNSTETGEMKNETLSTTKSWNTSSLTTLLTAATTEPSLTTVTMAMTAVTTPREQTTLKMTPMLSKQTTTRTKHQDSVPMAATQRSDLVTSTGKMVPAAGGNLALYLLLPLIIFAGVALLVMIVSYLRKRIRLDKLRHQLLPLYNFDPQEGEDWETELLTDPRSSSQPSHSTTKPKSTTAIAEIPKLRFSPDTVDV</sequence>
<dbReference type="AlphaFoldDB" id="A0A8B7ZZA2"/>
<evidence type="ECO:0000313" key="4">
    <source>
        <dbReference type="RefSeq" id="XP_022110055.1"/>
    </source>
</evidence>
<protein>
    <submittedName>
        <fullName evidence="4">Uncharacterized protein LOC110989755</fullName>
    </submittedName>
</protein>